<evidence type="ECO:0000313" key="2">
    <source>
        <dbReference type="EMBL" id="RXZ54532.1"/>
    </source>
</evidence>
<dbReference type="GO" id="GO:0016758">
    <property type="term" value="F:hexosyltransferase activity"/>
    <property type="evidence" value="ECO:0007669"/>
    <property type="project" value="UniProtKB-ARBA"/>
</dbReference>
<dbReference type="PANTHER" id="PTHR22916">
    <property type="entry name" value="GLYCOSYLTRANSFERASE"/>
    <property type="match status" value="1"/>
</dbReference>
<dbReference type="RefSeq" id="WP_129424999.1">
    <property type="nucleotide sequence ID" value="NZ_SDPW01000001.1"/>
</dbReference>
<dbReference type="OrthoDB" id="1666828at2"/>
<dbReference type="EMBL" id="SDPW01000001">
    <property type="protein sequence ID" value="RXZ54532.1"/>
    <property type="molecule type" value="Genomic_DNA"/>
</dbReference>
<feature type="domain" description="Glycosyltransferase 2-like" evidence="1">
    <location>
        <begin position="7"/>
        <end position="132"/>
    </location>
</feature>
<keyword evidence="3" id="KW-1185">Reference proteome</keyword>
<dbReference type="Proteomes" id="UP000293345">
    <property type="component" value="Unassembled WGS sequence"/>
</dbReference>
<dbReference type="Gene3D" id="3.90.550.10">
    <property type="entry name" value="Spore Coat Polysaccharide Biosynthesis Protein SpsA, Chain A"/>
    <property type="match status" value="1"/>
</dbReference>
<gene>
    <name evidence="2" type="ORF">ET524_08600</name>
</gene>
<name>A0A4Q2K582_9ACTN</name>
<evidence type="ECO:0000313" key="3">
    <source>
        <dbReference type="Proteomes" id="UP000293345"/>
    </source>
</evidence>
<proteinExistence type="predicted"/>
<accession>A0A4Q2K582</accession>
<reference evidence="2 3" key="1">
    <citation type="submission" date="2019-01" db="EMBL/GenBank/DDBJ databases">
        <title>Senegalimassilia sp. nov. KGMB04484 isolated human feces.</title>
        <authorList>
            <person name="Han K.-I."/>
            <person name="Kim J.-S."/>
            <person name="Lee K.C."/>
            <person name="Suh M.K."/>
            <person name="Eom M.K."/>
            <person name="Lee J.H."/>
            <person name="Park S.-H."/>
            <person name="Kang S.W."/>
            <person name="Park J.-E."/>
            <person name="Oh B.S."/>
            <person name="Yu S.Y."/>
            <person name="Choi S.-H."/>
            <person name="Lee D.H."/>
            <person name="Yoon H."/>
            <person name="Kim B.-Y."/>
            <person name="Lee J.H."/>
            <person name="Lee J.-S."/>
        </authorList>
    </citation>
    <scope>NUCLEOTIDE SEQUENCE [LARGE SCALE GENOMIC DNA]</scope>
    <source>
        <strain evidence="2 3">KGMB04484</strain>
    </source>
</reference>
<dbReference type="AlphaFoldDB" id="A0A4Q2K582"/>
<evidence type="ECO:0000259" key="1">
    <source>
        <dbReference type="Pfam" id="PF00535"/>
    </source>
</evidence>
<protein>
    <submittedName>
        <fullName evidence="2">Glycosyltransferase family 2 protein</fullName>
    </submittedName>
</protein>
<sequence>MSEPLVSLLVPIYNVEKYLRQCLDSARNQTLEDIEVICINDGSTDSSPSIIREYMAEDSRFRMIDKANSGYGASMNKGLDAAQGKYIAILESDDYFELDALEKLYQAAETHDAEVVKANFWFYWSKPEERNEPFELVSNDMAEHLVNPQIETEIFYLKPSIWSALYRRDFLKDNGIRFLETPGASFQDSSFNFKVWATATKAYYIQDEILHYRQDNESSSINSPSKVYCVCDEYAEMDRFLASHPEKASLKAVEEKMKYDTYMWNYERLTEPLRRQFIVRFAEEFQRDIESQYVDLDIFDPWKKDDLAVMLTDPILFHAQRESPEEEGYGKKLVRFYHIGGPSLVLRALWRKIRR</sequence>
<dbReference type="Pfam" id="PF00535">
    <property type="entry name" value="Glycos_transf_2"/>
    <property type="match status" value="1"/>
</dbReference>
<dbReference type="SUPFAM" id="SSF53448">
    <property type="entry name" value="Nucleotide-diphospho-sugar transferases"/>
    <property type="match status" value="1"/>
</dbReference>
<dbReference type="PANTHER" id="PTHR22916:SF3">
    <property type="entry name" value="UDP-GLCNAC:BETAGAL BETA-1,3-N-ACETYLGLUCOSAMINYLTRANSFERASE-LIKE PROTEIN 1"/>
    <property type="match status" value="1"/>
</dbReference>
<comment type="caution">
    <text evidence="2">The sequence shown here is derived from an EMBL/GenBank/DDBJ whole genome shotgun (WGS) entry which is preliminary data.</text>
</comment>
<dbReference type="CDD" id="cd00761">
    <property type="entry name" value="Glyco_tranf_GTA_type"/>
    <property type="match status" value="1"/>
</dbReference>
<dbReference type="InterPro" id="IPR001173">
    <property type="entry name" value="Glyco_trans_2-like"/>
</dbReference>
<keyword evidence="2" id="KW-0808">Transferase</keyword>
<dbReference type="InterPro" id="IPR029044">
    <property type="entry name" value="Nucleotide-diphossugar_trans"/>
</dbReference>
<organism evidence="2 3">
    <name type="scientific">Senegalimassilia faecalis</name>
    <dbReference type="NCBI Taxonomy" id="2509433"/>
    <lineage>
        <taxon>Bacteria</taxon>
        <taxon>Bacillati</taxon>
        <taxon>Actinomycetota</taxon>
        <taxon>Coriobacteriia</taxon>
        <taxon>Coriobacteriales</taxon>
        <taxon>Coriobacteriaceae</taxon>
        <taxon>Senegalimassilia</taxon>
    </lineage>
</organism>